<proteinExistence type="predicted"/>
<gene>
    <name evidence="3" type="ORF">GCM10007359_05550</name>
</gene>
<dbReference type="GO" id="GO:0005829">
    <property type="term" value="C:cytosol"/>
    <property type="evidence" value="ECO:0007669"/>
    <property type="project" value="TreeGrafter"/>
</dbReference>
<feature type="transmembrane region" description="Helical" evidence="1">
    <location>
        <begin position="455"/>
        <end position="480"/>
    </location>
</feature>
<feature type="transmembrane region" description="Helical" evidence="1">
    <location>
        <begin position="500"/>
        <end position="523"/>
    </location>
</feature>
<organism evidence="3 4">
    <name type="scientific">Rothia aerolata</name>
    <dbReference type="NCBI Taxonomy" id="1812262"/>
    <lineage>
        <taxon>Bacteria</taxon>
        <taxon>Bacillati</taxon>
        <taxon>Actinomycetota</taxon>
        <taxon>Actinomycetes</taxon>
        <taxon>Micrococcales</taxon>
        <taxon>Micrococcaceae</taxon>
        <taxon>Rothia</taxon>
    </lineage>
</organism>
<evidence type="ECO:0000256" key="1">
    <source>
        <dbReference type="SAM" id="Phobius"/>
    </source>
</evidence>
<dbReference type="PANTHER" id="PTHR42698:SF1">
    <property type="entry name" value="GTPASE ERA, MITOCHONDRIAL"/>
    <property type="match status" value="1"/>
</dbReference>
<dbReference type="GO" id="GO:0000028">
    <property type="term" value="P:ribosomal small subunit assembly"/>
    <property type="evidence" value="ECO:0007669"/>
    <property type="project" value="TreeGrafter"/>
</dbReference>
<keyword evidence="1" id="KW-1133">Transmembrane helix</keyword>
<comment type="caution">
    <text evidence="3">The sequence shown here is derived from an EMBL/GenBank/DDBJ whole genome shotgun (WGS) entry which is preliminary data.</text>
</comment>
<dbReference type="SUPFAM" id="SSF52540">
    <property type="entry name" value="P-loop containing nucleoside triphosphate hydrolases"/>
    <property type="match status" value="1"/>
</dbReference>
<accession>A0A917IMP8</accession>
<dbReference type="InterPro" id="IPR045063">
    <property type="entry name" value="Dynamin_N"/>
</dbReference>
<keyword evidence="1" id="KW-0472">Membrane</keyword>
<dbReference type="Gene3D" id="3.40.50.300">
    <property type="entry name" value="P-loop containing nucleotide triphosphate hydrolases"/>
    <property type="match status" value="1"/>
</dbReference>
<dbReference type="GO" id="GO:0043024">
    <property type="term" value="F:ribosomal small subunit binding"/>
    <property type="evidence" value="ECO:0007669"/>
    <property type="project" value="TreeGrafter"/>
</dbReference>
<reference evidence="3 4" key="1">
    <citation type="journal article" date="2014" name="Int. J. Syst. Evol. Microbiol.">
        <title>Complete genome sequence of Corynebacterium casei LMG S-19264T (=DSM 44701T), isolated from a smear-ripened cheese.</title>
        <authorList>
            <consortium name="US DOE Joint Genome Institute (JGI-PGF)"/>
            <person name="Walter F."/>
            <person name="Albersmeier A."/>
            <person name="Kalinowski J."/>
            <person name="Ruckert C."/>
        </authorList>
    </citation>
    <scope>NUCLEOTIDE SEQUENCE [LARGE SCALE GENOMIC DNA]</scope>
    <source>
        <strain evidence="3 4">CCM 8669</strain>
    </source>
</reference>
<keyword evidence="4" id="KW-1185">Reference proteome</keyword>
<evidence type="ECO:0000313" key="3">
    <source>
        <dbReference type="EMBL" id="GGH58900.1"/>
    </source>
</evidence>
<dbReference type="InterPro" id="IPR005662">
    <property type="entry name" value="GTPase_Era-like"/>
</dbReference>
<dbReference type="AlphaFoldDB" id="A0A917IMP8"/>
<protein>
    <recommendedName>
        <fullName evidence="2">Dynamin N-terminal domain-containing protein</fullName>
    </recommendedName>
</protein>
<dbReference type="Proteomes" id="UP000600171">
    <property type="component" value="Unassembled WGS sequence"/>
</dbReference>
<feature type="domain" description="Dynamin N-terminal" evidence="2">
    <location>
        <begin position="57"/>
        <end position="223"/>
    </location>
</feature>
<evidence type="ECO:0000313" key="4">
    <source>
        <dbReference type="Proteomes" id="UP000600171"/>
    </source>
</evidence>
<dbReference type="GO" id="GO:0005525">
    <property type="term" value="F:GTP binding"/>
    <property type="evidence" value="ECO:0007669"/>
    <property type="project" value="InterPro"/>
</dbReference>
<keyword evidence="1" id="KW-0812">Transmembrane</keyword>
<sequence length="569" mass="61638">MGQNQPVVSVLSHRIEHLEDAVNLGQGRVDPEVLESVQQTLDRSASRRQLSAEHTVIGFFGATGSGKSSLFNAVIGQKVAKSAARRPTTSTAQAAVWGRAGSEELLDWLQVENRVFLDSDGEQAAEALNQAQVPVEGGMINRMKHLLGRGETETKSGGLILLDLPDFDSVEKSNREIVSRMAGFVDVLVWVFDPQKYADAVIHHDFIVPLAQHGAVTMAVLNQADRLDSREVPAVLDSLQRLLAEDGLTGSLLAAPMAVSAVTGEGLDRLRTALGRVAVEKSAAVARIEADVNTAVDRLSEHDGAGLPDGVTGTGVRQLDQGLYAASGAEAICKAAGQTYQLHARQNTGWIATRWLLKFRKDPLKRLNLHRSDEGSDITRSSLPPMSTGQVSAASSAIRRFSNGVAEGVSAPWSYAIRDAARSHESELPEALERAIASVDFAATKKRWWWVLLNIVQWLAIVLALAGLLWLTGLALAQYFQIPLPEAPRVEGYPVPVPTLLVATGLLLGIVTAILGKICAVAGRKMYQKKVSRRIFEQVHEAGQDYVVAPVEEEINRLYAYRDALENAR</sequence>
<dbReference type="EMBL" id="BMDC01000001">
    <property type="protein sequence ID" value="GGH58900.1"/>
    <property type="molecule type" value="Genomic_DNA"/>
</dbReference>
<evidence type="ECO:0000259" key="2">
    <source>
        <dbReference type="Pfam" id="PF00350"/>
    </source>
</evidence>
<dbReference type="GO" id="GO:0019843">
    <property type="term" value="F:rRNA binding"/>
    <property type="evidence" value="ECO:0007669"/>
    <property type="project" value="TreeGrafter"/>
</dbReference>
<dbReference type="PANTHER" id="PTHR42698">
    <property type="entry name" value="GTPASE ERA"/>
    <property type="match status" value="1"/>
</dbReference>
<dbReference type="Pfam" id="PF00350">
    <property type="entry name" value="Dynamin_N"/>
    <property type="match status" value="1"/>
</dbReference>
<dbReference type="RefSeq" id="WP_188358792.1">
    <property type="nucleotide sequence ID" value="NZ_BMDC01000001.1"/>
</dbReference>
<name>A0A917IMP8_9MICC</name>
<dbReference type="InterPro" id="IPR027417">
    <property type="entry name" value="P-loop_NTPase"/>
</dbReference>